<organism evidence="3 4">
    <name type="scientific">Gordonia sputi NBRC 100414</name>
    <dbReference type="NCBI Taxonomy" id="1089453"/>
    <lineage>
        <taxon>Bacteria</taxon>
        <taxon>Bacillati</taxon>
        <taxon>Actinomycetota</taxon>
        <taxon>Actinomycetes</taxon>
        <taxon>Mycobacteriales</taxon>
        <taxon>Gordoniaceae</taxon>
        <taxon>Gordonia</taxon>
    </lineage>
</organism>
<keyword evidence="2" id="KW-0472">Membrane</keyword>
<keyword evidence="2" id="KW-0812">Transmembrane</keyword>
<dbReference type="Proteomes" id="UP000005845">
    <property type="component" value="Unassembled WGS sequence"/>
</dbReference>
<feature type="compositionally biased region" description="Low complexity" evidence="1">
    <location>
        <begin position="237"/>
        <end position="276"/>
    </location>
</feature>
<feature type="compositionally biased region" description="Basic residues" evidence="1">
    <location>
        <begin position="456"/>
        <end position="473"/>
    </location>
</feature>
<protein>
    <submittedName>
        <fullName evidence="3">Uncharacterized protein</fullName>
    </submittedName>
</protein>
<evidence type="ECO:0000313" key="3">
    <source>
        <dbReference type="EMBL" id="GAB39654.1"/>
    </source>
</evidence>
<accession>H5U1P6</accession>
<keyword evidence="4" id="KW-1185">Reference proteome</keyword>
<feature type="compositionally biased region" description="Basic residues" evidence="1">
    <location>
        <begin position="347"/>
        <end position="359"/>
    </location>
</feature>
<feature type="transmembrane region" description="Helical" evidence="2">
    <location>
        <begin position="74"/>
        <end position="97"/>
    </location>
</feature>
<feature type="region of interest" description="Disordered" evidence="1">
    <location>
        <begin position="1"/>
        <end position="59"/>
    </location>
</feature>
<gene>
    <name evidence="3" type="ORF">GOSPT_075_00120</name>
</gene>
<evidence type="ECO:0000256" key="2">
    <source>
        <dbReference type="SAM" id="Phobius"/>
    </source>
</evidence>
<evidence type="ECO:0000256" key="1">
    <source>
        <dbReference type="SAM" id="MobiDB-lite"/>
    </source>
</evidence>
<name>H5U1P6_9ACTN</name>
<reference evidence="3 4" key="1">
    <citation type="submission" date="2012-02" db="EMBL/GenBank/DDBJ databases">
        <title>Whole genome shotgun sequence of Gordonia sputi NBRC 100414.</title>
        <authorList>
            <person name="Yoshida I."/>
            <person name="Hosoyama A."/>
            <person name="Tsuchikane K."/>
            <person name="Katsumata H."/>
            <person name="Yamazaki S."/>
            <person name="Fujita N."/>
        </authorList>
    </citation>
    <scope>NUCLEOTIDE SEQUENCE [LARGE SCALE GENOMIC DNA]</scope>
    <source>
        <strain evidence="3 4">NBRC 100414</strain>
    </source>
</reference>
<feature type="compositionally biased region" description="Gly residues" evidence="1">
    <location>
        <begin position="395"/>
        <end position="410"/>
    </location>
</feature>
<sequence length="526" mass="56355">MTTDLHTTTNDVEPENDGTGATDTTNPPAEKAAAEKASAEKAAAAKTPVEEPAAEKPSARAQLTEYLSVRRHPVVAAVSMLCVAALVAVAVLAYLLVQRSDDLAAERQLTADKQTAETVAGRYAVGAATFDFNNLQPWSAALKNGTAPELNSRFDVAVNTLTPLIQEVQWVQTAKLIAAKTVDIRADRQFIVQVFVSTHMTSTQNPKGLNTVTPYTITLDRDSNWLITDVAGIAGAAQDGSSGSGTPNLTQSDAGSGSQGSSTQGNSNQGNSNQGSDGTGGQAPAAPRSRHHDHSHPGRTPLVGSAARRGNGRRRCHDDDVGSGAGVGHSGVDRSDRPDRHTVGSTRRARRPRRRRSGRSSRTGRSIPPRRVRAVGRQPRLSARPRGLRHDRGVGGRYRGGGVVPHGCGGPFVRLRRGRRRPDRHRRGVRVAPDHAVLLRDHLSRWCDAGAASGSRRSHSSQRPRTSQRRSSRALHAAASPEFWEHDAQSMTPNMIDIPAAMQICEISPAKASTSDVVPARRRRSR</sequence>
<feature type="compositionally biased region" description="Basic residues" evidence="1">
    <location>
        <begin position="414"/>
        <end position="428"/>
    </location>
</feature>
<feature type="compositionally biased region" description="Polar residues" evidence="1">
    <location>
        <begin position="1"/>
        <end position="11"/>
    </location>
</feature>
<feature type="region of interest" description="Disordered" evidence="1">
    <location>
        <begin position="451"/>
        <end position="478"/>
    </location>
</feature>
<dbReference type="eggNOG" id="ENOG5032E19">
    <property type="taxonomic scope" value="Bacteria"/>
</dbReference>
<comment type="caution">
    <text evidence="3">The sequence shown here is derived from an EMBL/GenBank/DDBJ whole genome shotgun (WGS) entry which is preliminary data.</text>
</comment>
<proteinExistence type="predicted"/>
<dbReference type="EMBL" id="BAFC01000075">
    <property type="protein sequence ID" value="GAB39654.1"/>
    <property type="molecule type" value="Genomic_DNA"/>
</dbReference>
<feature type="region of interest" description="Disordered" evidence="1">
    <location>
        <begin position="237"/>
        <end position="428"/>
    </location>
</feature>
<feature type="compositionally biased region" description="Basic and acidic residues" evidence="1">
    <location>
        <begin position="331"/>
        <end position="342"/>
    </location>
</feature>
<dbReference type="AlphaFoldDB" id="H5U1P6"/>
<evidence type="ECO:0000313" key="4">
    <source>
        <dbReference type="Proteomes" id="UP000005845"/>
    </source>
</evidence>
<feature type="compositionally biased region" description="Low complexity" evidence="1">
    <location>
        <begin position="40"/>
        <end position="51"/>
    </location>
</feature>
<keyword evidence="2" id="KW-1133">Transmembrane helix</keyword>